<evidence type="ECO:0000313" key="4">
    <source>
        <dbReference type="Proteomes" id="UP000073492"/>
    </source>
</evidence>
<dbReference type="Proteomes" id="UP000073492">
    <property type="component" value="Unassembled WGS sequence"/>
</dbReference>
<comment type="caution">
    <text evidence="3">The sequence shown here is derived from an EMBL/GenBank/DDBJ whole genome shotgun (WGS) entry which is preliminary data.</text>
</comment>
<feature type="domain" description="F-box" evidence="2">
    <location>
        <begin position="103"/>
        <end position="135"/>
    </location>
</feature>
<feature type="region of interest" description="Disordered" evidence="1">
    <location>
        <begin position="327"/>
        <end position="375"/>
    </location>
</feature>
<dbReference type="InterPro" id="IPR036047">
    <property type="entry name" value="F-box-like_dom_sf"/>
</dbReference>
<gene>
    <name evidence="3" type="ORF">AC579_2443</name>
</gene>
<sequence>MPAEGSAAEITARLGRQLNSESDVGLSSSKHVRASNDEEAEFCAPPHAVVAVVPEATDSNMLDTSSTTSRAKDIKPAASEAASESKAADVTATAVARVLSTVELAEEILCHLDAEDLLCVRCVSMKLHNLILSSPQLRRALFLDPGSHADVHQDDRRPITQLIDRAYTRDAWMQKLVADPSAYLSKFLLGDFDPSKVMFNPFFVQDCINDSSPLKQRQLPQITTSFLNTNPDFFFRKMYITQPPLPIKTATIDVDSRACATHGKDRMLEENFDLDWKPTHEALGKGMKLGELIDVLHLRVRSICPYSKARVDSLSGFGLTIELADAEEDHEPEQGSLKTQENERPPGETEGVATEEAVEDAKPICVPRGPDDSPVEAGYAIALAMDDEGESEESEDETNRL</sequence>
<reference evidence="3 4" key="1">
    <citation type="submission" date="2015-07" db="EMBL/GenBank/DDBJ databases">
        <title>Comparative genomics of the Sigatoka disease complex on banana suggests a link between parallel evolutionary changes in Pseudocercospora fijiensis and Pseudocercospora eumusae and increased virulence on the banana host.</title>
        <authorList>
            <person name="Chang T.-C."/>
            <person name="Salvucci A."/>
            <person name="Crous P.W."/>
            <person name="Stergiopoulos I."/>
        </authorList>
    </citation>
    <scope>NUCLEOTIDE SEQUENCE [LARGE SCALE GENOMIC DNA]</scope>
    <source>
        <strain evidence="3 4">CBS 116634</strain>
    </source>
</reference>
<name>A0A139HZ29_9PEZI</name>
<organism evidence="3 4">
    <name type="scientific">Pseudocercospora musae</name>
    <dbReference type="NCBI Taxonomy" id="113226"/>
    <lineage>
        <taxon>Eukaryota</taxon>
        <taxon>Fungi</taxon>
        <taxon>Dikarya</taxon>
        <taxon>Ascomycota</taxon>
        <taxon>Pezizomycotina</taxon>
        <taxon>Dothideomycetes</taxon>
        <taxon>Dothideomycetidae</taxon>
        <taxon>Mycosphaerellales</taxon>
        <taxon>Mycosphaerellaceae</taxon>
        <taxon>Pseudocercospora</taxon>
    </lineage>
</organism>
<dbReference type="Pfam" id="PF00646">
    <property type="entry name" value="F-box"/>
    <property type="match status" value="1"/>
</dbReference>
<dbReference type="CDD" id="cd09917">
    <property type="entry name" value="F-box_SF"/>
    <property type="match status" value="1"/>
</dbReference>
<evidence type="ECO:0000259" key="2">
    <source>
        <dbReference type="Pfam" id="PF00646"/>
    </source>
</evidence>
<proteinExistence type="predicted"/>
<dbReference type="SUPFAM" id="SSF81383">
    <property type="entry name" value="F-box domain"/>
    <property type="match status" value="1"/>
</dbReference>
<evidence type="ECO:0000256" key="1">
    <source>
        <dbReference type="SAM" id="MobiDB-lite"/>
    </source>
</evidence>
<accession>A0A139HZ29</accession>
<feature type="compositionally biased region" description="Polar residues" evidence="1">
    <location>
        <begin position="19"/>
        <end position="29"/>
    </location>
</feature>
<dbReference type="InterPro" id="IPR001810">
    <property type="entry name" value="F-box_dom"/>
</dbReference>
<dbReference type="EMBL" id="LFZO01000540">
    <property type="protein sequence ID" value="KXT07725.1"/>
    <property type="molecule type" value="Genomic_DNA"/>
</dbReference>
<dbReference type="AlphaFoldDB" id="A0A139HZ29"/>
<keyword evidence="4" id="KW-1185">Reference proteome</keyword>
<evidence type="ECO:0000313" key="3">
    <source>
        <dbReference type="EMBL" id="KXT07725.1"/>
    </source>
</evidence>
<feature type="region of interest" description="Disordered" evidence="1">
    <location>
        <begin position="19"/>
        <end position="41"/>
    </location>
</feature>
<protein>
    <recommendedName>
        <fullName evidence="2">F-box domain-containing protein</fullName>
    </recommendedName>
</protein>
<dbReference type="OrthoDB" id="10389012at2759"/>